<dbReference type="EMBL" id="GGEC01056821">
    <property type="protein sequence ID" value="MBX37305.1"/>
    <property type="molecule type" value="Transcribed_RNA"/>
</dbReference>
<dbReference type="AlphaFoldDB" id="A0A2P2N4E9"/>
<sequence>MDRLSALLFSYCIASNRRITEAILSCSVIITQYSCKSLMCSLNLVTC</sequence>
<reference evidence="1" key="1">
    <citation type="submission" date="2018-02" db="EMBL/GenBank/DDBJ databases">
        <title>Rhizophora mucronata_Transcriptome.</title>
        <authorList>
            <person name="Meera S.P."/>
            <person name="Sreeshan A."/>
            <person name="Augustine A."/>
        </authorList>
    </citation>
    <scope>NUCLEOTIDE SEQUENCE</scope>
    <source>
        <tissue evidence="1">Leaf</tissue>
    </source>
</reference>
<accession>A0A2P2N4E9</accession>
<evidence type="ECO:0000313" key="1">
    <source>
        <dbReference type="EMBL" id="MBX37305.1"/>
    </source>
</evidence>
<name>A0A2P2N4E9_RHIMU</name>
<organism evidence="1">
    <name type="scientific">Rhizophora mucronata</name>
    <name type="common">Asiatic mangrove</name>
    <dbReference type="NCBI Taxonomy" id="61149"/>
    <lineage>
        <taxon>Eukaryota</taxon>
        <taxon>Viridiplantae</taxon>
        <taxon>Streptophyta</taxon>
        <taxon>Embryophyta</taxon>
        <taxon>Tracheophyta</taxon>
        <taxon>Spermatophyta</taxon>
        <taxon>Magnoliopsida</taxon>
        <taxon>eudicotyledons</taxon>
        <taxon>Gunneridae</taxon>
        <taxon>Pentapetalae</taxon>
        <taxon>rosids</taxon>
        <taxon>fabids</taxon>
        <taxon>Malpighiales</taxon>
        <taxon>Rhizophoraceae</taxon>
        <taxon>Rhizophora</taxon>
    </lineage>
</organism>
<proteinExistence type="predicted"/>
<protein>
    <submittedName>
        <fullName evidence="1">Uncharacterized protein</fullName>
    </submittedName>
</protein>